<comment type="similarity">
    <text evidence="1">Belongs to the unc-93 family.</text>
</comment>
<feature type="region of interest" description="Disordered" evidence="2">
    <location>
        <begin position="135"/>
        <end position="158"/>
    </location>
</feature>
<feature type="region of interest" description="Disordered" evidence="2">
    <location>
        <begin position="249"/>
        <end position="270"/>
    </location>
</feature>
<feature type="compositionally biased region" description="Polar residues" evidence="2">
    <location>
        <begin position="249"/>
        <end position="261"/>
    </location>
</feature>
<evidence type="ECO:0000256" key="1">
    <source>
        <dbReference type="ARBA" id="ARBA00009172"/>
    </source>
</evidence>
<feature type="transmembrane region" description="Helical" evidence="3">
    <location>
        <begin position="612"/>
        <end position="635"/>
    </location>
</feature>
<evidence type="ECO:0000256" key="2">
    <source>
        <dbReference type="SAM" id="MobiDB-lite"/>
    </source>
</evidence>
<dbReference type="PANTHER" id="PTHR19444">
    <property type="entry name" value="UNC-93 RELATED"/>
    <property type="match status" value="1"/>
</dbReference>
<protein>
    <submittedName>
        <fullName evidence="4">Uncharacterized protein</fullName>
    </submittedName>
</protein>
<keyword evidence="3" id="KW-0812">Transmembrane</keyword>
<accession>A0A814HGU6</accession>
<sequence length="641" mass="72678">MFLTTTTKYGSTSHLKSSKLPSIAYKTRRLKKSQPMHSITSSQHSTRSSDRHHNTNIQSQQLSSNNVGDNDVSLLKEKYSDYLKWLKTNRKFDNELLKSSLAEFGIEPSQAEQLVSTCTWYVYQFQKEIGVENMEDNQKKNRKTIIRDHSDEQSLSRPKYNILPPIQVELQKSPIISNNISIKKFSDLPRIQYSSPLRATIDCEPLTSSRRVDFGTINQIQQHQHSLWKTAISKAKVLPKLRADTLTDITSTTDGMSNDGSSDFDPDKLSDLFSSQRLNQSQHQRSIQQVTPLKHGQTRSILRKYLQQTKSTQDDIDQIDNRIPLGTRSRKMFGGSEYFAQIMNELETQPIQKSLKDRIVFGMMTPSTTGDISDDFSLGLVDKKHKQDLGLILSRYKNKLFLIRSSTDNEILPTKKKILKNFISLCLLCTLINLAQGTVMKLNENINLKDSNYQHMYHFTASLLIGLMKAPLMTVQGNYVTELSLSYARQTNEPITPIMCQFFGIFNGINQIGGVVGSLITYFVFYETDSAFNSNHIHCGATFHAREVAKYPNKTLSIKTSFVTCSVGLQYIATYGLIYSNENEEETTAAFSNYALWKYLGSFILSVTAPLLPVHTILIMIACLVSLSIICYIIIQSIKSS</sequence>
<gene>
    <name evidence="4" type="ORF">GPM918_LOCUS14250</name>
    <name evidence="5" type="ORF">SRO942_LOCUS14250</name>
</gene>
<evidence type="ECO:0000313" key="4">
    <source>
        <dbReference type="EMBL" id="CAF1010673.1"/>
    </source>
</evidence>
<name>A0A814HGU6_9BILA</name>
<feature type="compositionally biased region" description="Polar residues" evidence="2">
    <location>
        <begin position="55"/>
        <end position="68"/>
    </location>
</feature>
<evidence type="ECO:0000313" key="5">
    <source>
        <dbReference type="EMBL" id="CAF3782002.1"/>
    </source>
</evidence>
<dbReference type="AlphaFoldDB" id="A0A814HGU6"/>
<feature type="compositionally biased region" description="Low complexity" evidence="2">
    <location>
        <begin position="37"/>
        <end position="46"/>
    </location>
</feature>
<dbReference type="Proteomes" id="UP000681722">
    <property type="component" value="Unassembled WGS sequence"/>
</dbReference>
<evidence type="ECO:0000256" key="3">
    <source>
        <dbReference type="SAM" id="Phobius"/>
    </source>
</evidence>
<proteinExistence type="inferred from homology"/>
<keyword evidence="3" id="KW-0472">Membrane</keyword>
<feature type="compositionally biased region" description="Basic and acidic residues" evidence="2">
    <location>
        <begin position="145"/>
        <end position="154"/>
    </location>
</feature>
<dbReference type="OrthoDB" id="10025064at2759"/>
<dbReference type="InterPro" id="IPR051951">
    <property type="entry name" value="UNC-93_regulatory"/>
</dbReference>
<keyword evidence="6" id="KW-1185">Reference proteome</keyword>
<evidence type="ECO:0000313" key="6">
    <source>
        <dbReference type="Proteomes" id="UP000663829"/>
    </source>
</evidence>
<dbReference type="EMBL" id="CAJOBC010003403">
    <property type="protein sequence ID" value="CAF3782002.1"/>
    <property type="molecule type" value="Genomic_DNA"/>
</dbReference>
<comment type="caution">
    <text evidence="4">The sequence shown here is derived from an EMBL/GenBank/DDBJ whole genome shotgun (WGS) entry which is preliminary data.</text>
</comment>
<dbReference type="Proteomes" id="UP000663829">
    <property type="component" value="Unassembled WGS sequence"/>
</dbReference>
<dbReference type="EMBL" id="CAJNOQ010003403">
    <property type="protein sequence ID" value="CAF1010673.1"/>
    <property type="molecule type" value="Genomic_DNA"/>
</dbReference>
<organism evidence="4 6">
    <name type="scientific">Didymodactylos carnosus</name>
    <dbReference type="NCBI Taxonomy" id="1234261"/>
    <lineage>
        <taxon>Eukaryota</taxon>
        <taxon>Metazoa</taxon>
        <taxon>Spiralia</taxon>
        <taxon>Gnathifera</taxon>
        <taxon>Rotifera</taxon>
        <taxon>Eurotatoria</taxon>
        <taxon>Bdelloidea</taxon>
        <taxon>Philodinida</taxon>
        <taxon>Philodinidae</taxon>
        <taxon>Didymodactylos</taxon>
    </lineage>
</organism>
<reference evidence="4" key="1">
    <citation type="submission" date="2021-02" db="EMBL/GenBank/DDBJ databases">
        <authorList>
            <person name="Nowell W R."/>
        </authorList>
    </citation>
    <scope>NUCLEOTIDE SEQUENCE</scope>
</reference>
<dbReference type="PANTHER" id="PTHR19444:SF13">
    <property type="entry name" value="PROTEIN UNC-93 HOMOLOG A"/>
    <property type="match status" value="1"/>
</dbReference>
<keyword evidence="3" id="KW-1133">Transmembrane helix</keyword>
<feature type="region of interest" description="Disordered" evidence="2">
    <location>
        <begin position="29"/>
        <end position="69"/>
    </location>
</feature>